<dbReference type="PROSITE" id="PS01010">
    <property type="entry name" value="CRISP_2"/>
    <property type="match status" value="1"/>
</dbReference>
<feature type="signal peptide" evidence="4">
    <location>
        <begin position="1"/>
        <end position="29"/>
    </location>
</feature>
<sequence length="168" mass="18511">MASSPPQLPSILCPIILSVLLLLHTSTDAQNTPQDFLDAHNSVRSDLGVGPLSWNDTVAAYATGYANWRAGDCSLIHSRGPYGENIFWGSSGWEWNASDAMSYWVAEQQYYDYGSNSCARRQVCGHYTQVVWAKSVSLGCARVVCNDGGVFITCNYYPRGNIIGKRPY</sequence>
<dbReference type="PANTHER" id="PTHR10334">
    <property type="entry name" value="CYSTEINE-RICH SECRETORY PROTEIN-RELATED"/>
    <property type="match status" value="1"/>
</dbReference>
<evidence type="ECO:0000259" key="5">
    <source>
        <dbReference type="SMART" id="SM00198"/>
    </source>
</evidence>
<accession>A0AAQ3KSF4</accession>
<dbReference type="SMART" id="SM00198">
    <property type="entry name" value="SCP"/>
    <property type="match status" value="1"/>
</dbReference>
<feature type="chain" id="PRO_5042829812" evidence="4">
    <location>
        <begin position="30"/>
        <end position="168"/>
    </location>
</feature>
<dbReference type="SUPFAM" id="SSF55797">
    <property type="entry name" value="PR-1-like"/>
    <property type="match status" value="1"/>
</dbReference>
<dbReference type="Proteomes" id="UP001327560">
    <property type="component" value="Chromosome 7"/>
</dbReference>
<evidence type="ECO:0000256" key="1">
    <source>
        <dbReference type="ARBA" id="ARBA00009923"/>
    </source>
</evidence>
<dbReference type="Pfam" id="PF00188">
    <property type="entry name" value="CAP"/>
    <property type="match status" value="1"/>
</dbReference>
<evidence type="ECO:0000313" key="7">
    <source>
        <dbReference type="Proteomes" id="UP001327560"/>
    </source>
</evidence>
<proteinExistence type="inferred from homology"/>
<dbReference type="InterPro" id="IPR014044">
    <property type="entry name" value="CAP_dom"/>
</dbReference>
<dbReference type="CDD" id="cd05381">
    <property type="entry name" value="CAP_PR-1"/>
    <property type="match status" value="1"/>
</dbReference>
<dbReference type="InterPro" id="IPR018244">
    <property type="entry name" value="Allrgn_V5/Tpx1_CS"/>
</dbReference>
<gene>
    <name evidence="6" type="ORF">Cni_G22784</name>
</gene>
<feature type="domain" description="SCP" evidence="5">
    <location>
        <begin position="31"/>
        <end position="164"/>
    </location>
</feature>
<evidence type="ECO:0000313" key="6">
    <source>
        <dbReference type="EMBL" id="WOL14004.1"/>
    </source>
</evidence>
<dbReference type="FunFam" id="3.40.33.10:FF:000006">
    <property type="entry name" value="Putative pathogenesis-related protein 1"/>
    <property type="match status" value="1"/>
</dbReference>
<dbReference type="Gene3D" id="3.40.33.10">
    <property type="entry name" value="CAP"/>
    <property type="match status" value="1"/>
</dbReference>
<comment type="similarity">
    <text evidence="1">Belongs to the CRISP family.</text>
</comment>
<evidence type="ECO:0000256" key="4">
    <source>
        <dbReference type="SAM" id="SignalP"/>
    </source>
</evidence>
<name>A0AAQ3KSF4_9LILI</name>
<dbReference type="GO" id="GO:0005576">
    <property type="term" value="C:extracellular region"/>
    <property type="evidence" value="ECO:0007669"/>
    <property type="project" value="InterPro"/>
</dbReference>
<dbReference type="PROSITE" id="PS01009">
    <property type="entry name" value="CRISP_1"/>
    <property type="match status" value="1"/>
</dbReference>
<protein>
    <submittedName>
        <fullName evidence="6">Pathogenesis-related protein 1-like</fullName>
    </submittedName>
</protein>
<dbReference type="InterPro" id="IPR001283">
    <property type="entry name" value="CRISP-related"/>
</dbReference>
<evidence type="ECO:0000256" key="3">
    <source>
        <dbReference type="ARBA" id="ARBA00023157"/>
    </source>
</evidence>
<evidence type="ECO:0000256" key="2">
    <source>
        <dbReference type="ARBA" id="ARBA00022729"/>
    </source>
</evidence>
<dbReference type="EMBL" id="CP136896">
    <property type="protein sequence ID" value="WOL14004.1"/>
    <property type="molecule type" value="Genomic_DNA"/>
</dbReference>
<dbReference type="AlphaFoldDB" id="A0AAQ3KSF4"/>
<dbReference type="InterPro" id="IPR035940">
    <property type="entry name" value="CAP_sf"/>
</dbReference>
<organism evidence="6 7">
    <name type="scientific">Canna indica</name>
    <name type="common">Indian-shot</name>
    <dbReference type="NCBI Taxonomy" id="4628"/>
    <lineage>
        <taxon>Eukaryota</taxon>
        <taxon>Viridiplantae</taxon>
        <taxon>Streptophyta</taxon>
        <taxon>Embryophyta</taxon>
        <taxon>Tracheophyta</taxon>
        <taxon>Spermatophyta</taxon>
        <taxon>Magnoliopsida</taxon>
        <taxon>Liliopsida</taxon>
        <taxon>Zingiberales</taxon>
        <taxon>Cannaceae</taxon>
        <taxon>Canna</taxon>
    </lineage>
</organism>
<keyword evidence="2 4" id="KW-0732">Signal</keyword>
<dbReference type="GO" id="GO:0098542">
    <property type="term" value="P:defense response to other organism"/>
    <property type="evidence" value="ECO:0007669"/>
    <property type="project" value="UniProtKB-ARBA"/>
</dbReference>
<keyword evidence="3" id="KW-1015">Disulfide bond</keyword>
<keyword evidence="7" id="KW-1185">Reference proteome</keyword>
<dbReference type="PRINTS" id="PR00837">
    <property type="entry name" value="V5TPXLIKE"/>
</dbReference>
<reference evidence="6 7" key="1">
    <citation type="submission" date="2023-10" db="EMBL/GenBank/DDBJ databases">
        <title>Chromosome-scale genome assembly provides insights into flower coloration mechanisms of Canna indica.</title>
        <authorList>
            <person name="Li C."/>
        </authorList>
    </citation>
    <scope>NUCLEOTIDE SEQUENCE [LARGE SCALE GENOMIC DNA]</scope>
    <source>
        <tissue evidence="6">Flower</tissue>
    </source>
</reference>